<evidence type="ECO:0000313" key="5">
    <source>
        <dbReference type="Proteomes" id="UP001595859"/>
    </source>
</evidence>
<dbReference type="InterPro" id="IPR012312">
    <property type="entry name" value="Hemerythrin-like"/>
</dbReference>
<dbReference type="CDD" id="cd12108">
    <property type="entry name" value="Hr-like"/>
    <property type="match status" value="1"/>
</dbReference>
<evidence type="ECO:0000256" key="1">
    <source>
        <dbReference type="ARBA" id="ARBA00008710"/>
    </source>
</evidence>
<dbReference type="NCBIfam" id="TIGR00026">
    <property type="entry name" value="hi_GC_TIGR00026"/>
    <property type="match status" value="1"/>
</dbReference>
<dbReference type="Gene3D" id="2.30.110.10">
    <property type="entry name" value="Electron Transport, Fmn-binding Protein, Chain A"/>
    <property type="match status" value="1"/>
</dbReference>
<dbReference type="InterPro" id="IPR004378">
    <property type="entry name" value="F420H2_quin_Rdtase"/>
</dbReference>
<reference evidence="5" key="1">
    <citation type="journal article" date="2019" name="Int. J. Syst. Evol. Microbiol.">
        <title>The Global Catalogue of Microorganisms (GCM) 10K type strain sequencing project: providing services to taxonomists for standard genome sequencing and annotation.</title>
        <authorList>
            <consortium name="The Broad Institute Genomics Platform"/>
            <consortium name="The Broad Institute Genome Sequencing Center for Infectious Disease"/>
            <person name="Wu L."/>
            <person name="Ma J."/>
        </authorList>
    </citation>
    <scope>NUCLEOTIDE SEQUENCE [LARGE SCALE GENOMIC DNA]</scope>
    <source>
        <strain evidence="5">ZS-22-S1</strain>
    </source>
</reference>
<name>A0ABV9RXM5_9PSEU</name>
<protein>
    <submittedName>
        <fullName evidence="4">Nitroreductase/quinone reductase family protein</fullName>
    </submittedName>
</protein>
<dbReference type="Proteomes" id="UP001595859">
    <property type="component" value="Unassembled WGS sequence"/>
</dbReference>
<proteinExistence type="inferred from homology"/>
<keyword evidence="5" id="KW-1185">Reference proteome</keyword>
<dbReference type="Pfam" id="PF01814">
    <property type="entry name" value="Hemerythrin"/>
    <property type="match status" value="1"/>
</dbReference>
<comment type="caution">
    <text evidence="4">The sequence shown here is derived from an EMBL/GenBank/DDBJ whole genome shotgun (WGS) entry which is preliminary data.</text>
</comment>
<evidence type="ECO:0000313" key="4">
    <source>
        <dbReference type="EMBL" id="MFC4853338.1"/>
    </source>
</evidence>
<dbReference type="EMBL" id="JBHSIS010000003">
    <property type="protein sequence ID" value="MFC4853338.1"/>
    <property type="molecule type" value="Genomic_DNA"/>
</dbReference>
<evidence type="ECO:0000256" key="2">
    <source>
        <dbReference type="ARBA" id="ARBA00049106"/>
    </source>
</evidence>
<dbReference type="RefSeq" id="WP_378055303.1">
    <property type="nucleotide sequence ID" value="NZ_JBHSIS010000003.1"/>
</dbReference>
<gene>
    <name evidence="4" type="ORF">ACFPCV_07470</name>
</gene>
<dbReference type="Gene3D" id="1.20.120.520">
    <property type="entry name" value="nmb1532 protein domain like"/>
    <property type="match status" value="1"/>
</dbReference>
<sequence>MIISLTTTGARSGRSHTVEVGAVPDGDALLVVASAAGAPRHPAWFHNLVANPRVTVDAGRTAIAVPAAAGERDRLFDVVLAAAPGYGDYQRQTSRVLPVVVLHPEDQDVVRVRAAGDELVALHGWFREELAALRSGAAVEFTDDLRSNCLAFCVGLERHHMGEDHAVFSFLQQRFPELGPVLEQLRAEHVKVARLRGELSVLAAQDGPAPADFDRLDAELTAHLDREEALLVPLLNALPDVPWPKVG</sequence>
<comment type="catalytic activity">
    <reaction evidence="2">
        <text>oxidized coenzyme F420-(gamma-L-Glu)(n) + a quinol + H(+) = reduced coenzyme F420-(gamma-L-Glu)(n) + a quinone</text>
        <dbReference type="Rhea" id="RHEA:39663"/>
        <dbReference type="Rhea" id="RHEA-COMP:12939"/>
        <dbReference type="Rhea" id="RHEA-COMP:14378"/>
        <dbReference type="ChEBI" id="CHEBI:15378"/>
        <dbReference type="ChEBI" id="CHEBI:24646"/>
        <dbReference type="ChEBI" id="CHEBI:132124"/>
        <dbReference type="ChEBI" id="CHEBI:133980"/>
        <dbReference type="ChEBI" id="CHEBI:139511"/>
    </reaction>
</comment>
<accession>A0ABV9RXM5</accession>
<dbReference type="InterPro" id="IPR012349">
    <property type="entry name" value="Split_barrel_FMN-bd"/>
</dbReference>
<comment type="similarity">
    <text evidence="1">Belongs to the F420H(2)-dependent quinone reductase family.</text>
</comment>
<organism evidence="4 5">
    <name type="scientific">Actinophytocola glycyrrhizae</name>
    <dbReference type="NCBI Taxonomy" id="2044873"/>
    <lineage>
        <taxon>Bacteria</taxon>
        <taxon>Bacillati</taxon>
        <taxon>Actinomycetota</taxon>
        <taxon>Actinomycetes</taxon>
        <taxon>Pseudonocardiales</taxon>
        <taxon>Pseudonocardiaceae</taxon>
    </lineage>
</organism>
<dbReference type="PANTHER" id="PTHR39428:SF1">
    <property type="entry name" value="F420H(2)-DEPENDENT QUINONE REDUCTASE RV1261C"/>
    <property type="match status" value="1"/>
</dbReference>
<dbReference type="Pfam" id="PF04075">
    <property type="entry name" value="F420H2_quin_red"/>
    <property type="match status" value="1"/>
</dbReference>
<feature type="domain" description="Hemerythrin-like" evidence="3">
    <location>
        <begin position="117"/>
        <end position="235"/>
    </location>
</feature>
<dbReference type="PANTHER" id="PTHR39428">
    <property type="entry name" value="F420H(2)-DEPENDENT QUINONE REDUCTASE RV1261C"/>
    <property type="match status" value="1"/>
</dbReference>
<evidence type="ECO:0000259" key="3">
    <source>
        <dbReference type="Pfam" id="PF01814"/>
    </source>
</evidence>